<comment type="subunit">
    <text evidence="4">Homotrimer.</text>
</comment>
<evidence type="ECO:0000313" key="14">
    <source>
        <dbReference type="Proteomes" id="UP000195412"/>
    </source>
</evidence>
<dbReference type="FunFam" id="2.40.30.20:FF:000004">
    <property type="entry name" value="Riboflavin synthase, alpha subunit"/>
    <property type="match status" value="1"/>
</dbReference>
<evidence type="ECO:0000256" key="11">
    <source>
        <dbReference type="PROSITE-ProRule" id="PRU00524"/>
    </source>
</evidence>
<feature type="repeat" description="Lumazine-binding" evidence="11">
    <location>
        <begin position="98"/>
        <end position="194"/>
    </location>
</feature>
<dbReference type="EMBL" id="LT854705">
    <property type="protein sequence ID" value="SMS13180.1"/>
    <property type="molecule type" value="Genomic_DNA"/>
</dbReference>
<dbReference type="PANTHER" id="PTHR21098">
    <property type="entry name" value="RIBOFLAVIN SYNTHASE ALPHA CHAIN"/>
    <property type="match status" value="1"/>
</dbReference>
<feature type="domain" description="Lumazine-binding" evidence="12">
    <location>
        <begin position="98"/>
        <end position="194"/>
    </location>
</feature>
<sequence length="205" mass="21801">MFTGIIQGRGTVTAIARAATHADLTVQTPLLAQSHSRIGDSLAVNGVCLTITQLHADGFTTTMMPETSRRTALQQLRVGTEVNLEPALRADARLDGHFVLGHVDTTVALVQRQRDENAVVLTFALPAAYRGELVEKGSVALDGVSLTLTAVTATTFSVSLIPHTLGQTGLGELQIGDLVNLETDILGKYLTKLEAMRHDDSDATS</sequence>
<dbReference type="PROSITE" id="PS51177">
    <property type="entry name" value="LUMAZINE_BIND"/>
    <property type="match status" value="2"/>
</dbReference>
<dbReference type="InterPro" id="IPR026017">
    <property type="entry name" value="Lumazine-bd_dom"/>
</dbReference>
<dbReference type="PANTHER" id="PTHR21098:SF0">
    <property type="entry name" value="RIBOFLAVIN SYNTHASE"/>
    <property type="match status" value="1"/>
</dbReference>
<proteinExistence type="predicted"/>
<dbReference type="InterPro" id="IPR001783">
    <property type="entry name" value="Lumazine-bd"/>
</dbReference>
<dbReference type="InterPro" id="IPR023366">
    <property type="entry name" value="ATP_synth_asu-like_sf"/>
</dbReference>
<dbReference type="RefSeq" id="WP_087741320.1">
    <property type="nucleotide sequence ID" value="NZ_JBPWQU010000093.1"/>
</dbReference>
<evidence type="ECO:0000256" key="10">
    <source>
        <dbReference type="NCBIfam" id="TIGR00187"/>
    </source>
</evidence>
<evidence type="ECO:0000259" key="12">
    <source>
        <dbReference type="PROSITE" id="PS51177"/>
    </source>
</evidence>
<dbReference type="NCBIfam" id="NF006767">
    <property type="entry name" value="PRK09289.1"/>
    <property type="match status" value="1"/>
</dbReference>
<dbReference type="PIRSF" id="PIRSF000498">
    <property type="entry name" value="Riboflavin_syn_A"/>
    <property type="match status" value="1"/>
</dbReference>
<evidence type="ECO:0000256" key="3">
    <source>
        <dbReference type="ARBA" id="ARBA00004887"/>
    </source>
</evidence>
<dbReference type="FunFam" id="2.40.30.20:FF:000003">
    <property type="entry name" value="Riboflavin synthase, alpha subunit"/>
    <property type="match status" value="1"/>
</dbReference>
<keyword evidence="7" id="KW-0686">Riboflavin biosynthesis</keyword>
<evidence type="ECO:0000256" key="4">
    <source>
        <dbReference type="ARBA" id="ARBA00011233"/>
    </source>
</evidence>
<accession>A0A1Y6JTP4</accession>
<feature type="domain" description="Lumazine-binding" evidence="12">
    <location>
        <begin position="1"/>
        <end position="97"/>
    </location>
</feature>
<dbReference type="KEGG" id="lzy:LZ3411_0130"/>
<evidence type="ECO:0000256" key="5">
    <source>
        <dbReference type="ARBA" id="ARBA00012827"/>
    </source>
</evidence>
<reference evidence="14" key="1">
    <citation type="submission" date="2017-05" db="EMBL/GenBank/DDBJ databases">
        <authorList>
            <person name="Papadimitriou K."/>
        </authorList>
    </citation>
    <scope>NUCLEOTIDE SEQUENCE [LARGE SCALE GENOMIC DNA]</scope>
    <source>
        <strain evidence="14">ACA-DC 3411</strain>
    </source>
</reference>
<name>A0A1Y6JTP4_9LACO</name>
<evidence type="ECO:0000256" key="2">
    <source>
        <dbReference type="ARBA" id="ARBA00002803"/>
    </source>
</evidence>
<evidence type="ECO:0000256" key="6">
    <source>
        <dbReference type="ARBA" id="ARBA00013950"/>
    </source>
</evidence>
<evidence type="ECO:0000256" key="8">
    <source>
        <dbReference type="ARBA" id="ARBA00022679"/>
    </source>
</evidence>
<gene>
    <name evidence="13" type="ORF">LZ3411_0130</name>
</gene>
<comment type="catalytic activity">
    <reaction evidence="1">
        <text>2 6,7-dimethyl-8-(1-D-ribityl)lumazine + H(+) = 5-amino-6-(D-ribitylamino)uracil + riboflavin</text>
        <dbReference type="Rhea" id="RHEA:20772"/>
        <dbReference type="ChEBI" id="CHEBI:15378"/>
        <dbReference type="ChEBI" id="CHEBI:15934"/>
        <dbReference type="ChEBI" id="CHEBI:57986"/>
        <dbReference type="ChEBI" id="CHEBI:58201"/>
        <dbReference type="EC" id="2.5.1.9"/>
    </reaction>
</comment>
<evidence type="ECO:0000256" key="7">
    <source>
        <dbReference type="ARBA" id="ARBA00022619"/>
    </source>
</evidence>
<dbReference type="Pfam" id="PF00677">
    <property type="entry name" value="Lum_binding"/>
    <property type="match status" value="2"/>
</dbReference>
<evidence type="ECO:0000256" key="9">
    <source>
        <dbReference type="ARBA" id="ARBA00022737"/>
    </source>
</evidence>
<dbReference type="AlphaFoldDB" id="A0A1Y6JTP4"/>
<dbReference type="SUPFAM" id="SSF63380">
    <property type="entry name" value="Riboflavin synthase domain-like"/>
    <property type="match status" value="2"/>
</dbReference>
<protein>
    <recommendedName>
        <fullName evidence="6 10">Riboflavin synthase</fullName>
        <ecNumber evidence="5 10">2.5.1.9</ecNumber>
    </recommendedName>
</protein>
<dbReference type="GO" id="GO:0004746">
    <property type="term" value="F:riboflavin synthase activity"/>
    <property type="evidence" value="ECO:0007669"/>
    <property type="project" value="UniProtKB-UniRule"/>
</dbReference>
<dbReference type="GO" id="GO:0009231">
    <property type="term" value="P:riboflavin biosynthetic process"/>
    <property type="evidence" value="ECO:0007669"/>
    <property type="project" value="UniProtKB-KW"/>
</dbReference>
<comment type="function">
    <text evidence="2">Catalyzes the dismutation of two molecules of 6,7-dimethyl-8-ribityllumazine, resulting in the formation of riboflavin and 5-amino-6-(D-ribitylamino)uracil.</text>
</comment>
<dbReference type="InterPro" id="IPR017938">
    <property type="entry name" value="Riboflavin_synthase-like_b-brl"/>
</dbReference>
<organism evidence="13 14">
    <name type="scientific">Levilactobacillus zymae</name>
    <dbReference type="NCBI Taxonomy" id="267363"/>
    <lineage>
        <taxon>Bacteria</taxon>
        <taxon>Bacillati</taxon>
        <taxon>Bacillota</taxon>
        <taxon>Bacilli</taxon>
        <taxon>Lactobacillales</taxon>
        <taxon>Lactobacillaceae</taxon>
        <taxon>Levilactobacillus</taxon>
    </lineage>
</organism>
<dbReference type="Proteomes" id="UP000195412">
    <property type="component" value="Chromosome I"/>
</dbReference>
<dbReference type="NCBIfam" id="TIGR00187">
    <property type="entry name" value="ribE"/>
    <property type="match status" value="1"/>
</dbReference>
<dbReference type="EC" id="2.5.1.9" evidence="5 10"/>
<keyword evidence="9" id="KW-0677">Repeat</keyword>
<evidence type="ECO:0000256" key="1">
    <source>
        <dbReference type="ARBA" id="ARBA00000968"/>
    </source>
</evidence>
<comment type="pathway">
    <text evidence="3">Cofactor biosynthesis; riboflavin biosynthesis; riboflavin from 2-hydroxy-3-oxobutyl phosphate and 5-amino-6-(D-ribitylamino)uracil: step 2/2.</text>
</comment>
<feature type="repeat" description="Lumazine-binding" evidence="11">
    <location>
        <begin position="1"/>
        <end position="97"/>
    </location>
</feature>
<evidence type="ECO:0000313" key="13">
    <source>
        <dbReference type="EMBL" id="SMS13180.1"/>
    </source>
</evidence>
<dbReference type="CDD" id="cd00402">
    <property type="entry name" value="Riboflavin_synthase_like"/>
    <property type="match status" value="1"/>
</dbReference>
<dbReference type="Gene3D" id="2.40.30.20">
    <property type="match status" value="2"/>
</dbReference>
<keyword evidence="8 13" id="KW-0808">Transferase</keyword>